<keyword evidence="2" id="KW-0378">Hydrolase</keyword>
<organism evidence="6 7">
    <name type="scientific">Pseudopithomyces chartarum</name>
    <dbReference type="NCBI Taxonomy" id="1892770"/>
    <lineage>
        <taxon>Eukaryota</taxon>
        <taxon>Fungi</taxon>
        <taxon>Dikarya</taxon>
        <taxon>Ascomycota</taxon>
        <taxon>Pezizomycotina</taxon>
        <taxon>Dothideomycetes</taxon>
        <taxon>Pleosporomycetidae</taxon>
        <taxon>Pleosporales</taxon>
        <taxon>Massarineae</taxon>
        <taxon>Didymosphaeriaceae</taxon>
        <taxon>Pseudopithomyces</taxon>
    </lineage>
</organism>
<dbReference type="SUPFAM" id="SSF56112">
    <property type="entry name" value="Protein kinase-like (PK-like)"/>
    <property type="match status" value="1"/>
</dbReference>
<dbReference type="SUPFAM" id="SSF53474">
    <property type="entry name" value="alpha/beta-Hydrolases"/>
    <property type="match status" value="1"/>
</dbReference>
<dbReference type="InterPro" id="IPR011992">
    <property type="entry name" value="EF-hand-dom_pair"/>
</dbReference>
<evidence type="ECO:0000256" key="1">
    <source>
        <dbReference type="ARBA" id="ARBA00005964"/>
    </source>
</evidence>
<keyword evidence="7" id="KW-1185">Reference proteome</keyword>
<comment type="caution">
    <text evidence="6">The sequence shown here is derived from an EMBL/GenBank/DDBJ whole genome shotgun (WGS) entry which is preliminary data.</text>
</comment>
<dbReference type="GO" id="GO:0005524">
    <property type="term" value="F:ATP binding"/>
    <property type="evidence" value="ECO:0007669"/>
    <property type="project" value="InterPro"/>
</dbReference>
<evidence type="ECO:0000256" key="2">
    <source>
        <dbReference type="ARBA" id="ARBA00022801"/>
    </source>
</evidence>
<dbReference type="PANTHER" id="PTHR43918">
    <property type="entry name" value="ACETYLCHOLINESTERASE"/>
    <property type="match status" value="1"/>
</dbReference>
<dbReference type="SUPFAM" id="SSF47473">
    <property type="entry name" value="EF-hand"/>
    <property type="match status" value="1"/>
</dbReference>
<dbReference type="Pfam" id="PF00135">
    <property type="entry name" value="COesterase"/>
    <property type="match status" value="1"/>
</dbReference>
<dbReference type="EMBL" id="WVTA01000007">
    <property type="protein sequence ID" value="KAK3208576.1"/>
    <property type="molecule type" value="Genomic_DNA"/>
</dbReference>
<dbReference type="Gene3D" id="1.10.238.10">
    <property type="entry name" value="EF-hand"/>
    <property type="match status" value="1"/>
</dbReference>
<dbReference type="InterPro" id="IPR000719">
    <property type="entry name" value="Prot_kinase_dom"/>
</dbReference>
<dbReference type="PROSITE" id="PS50011">
    <property type="entry name" value="PROTEIN_KINASE_DOM"/>
    <property type="match status" value="1"/>
</dbReference>
<dbReference type="PANTHER" id="PTHR43918:SF4">
    <property type="entry name" value="CARBOXYLIC ESTER HYDROLASE"/>
    <property type="match status" value="1"/>
</dbReference>
<dbReference type="Gene3D" id="1.10.510.10">
    <property type="entry name" value="Transferase(Phosphotransferase) domain 1"/>
    <property type="match status" value="1"/>
</dbReference>
<dbReference type="InterPro" id="IPR011009">
    <property type="entry name" value="Kinase-like_dom_sf"/>
</dbReference>
<feature type="signal peptide" evidence="4">
    <location>
        <begin position="1"/>
        <end position="19"/>
    </location>
</feature>
<proteinExistence type="inferred from homology"/>
<feature type="domain" description="Protein kinase" evidence="5">
    <location>
        <begin position="1104"/>
        <end position="1398"/>
    </location>
</feature>
<evidence type="ECO:0000313" key="6">
    <source>
        <dbReference type="EMBL" id="KAK3208576.1"/>
    </source>
</evidence>
<dbReference type="SMART" id="SM00220">
    <property type="entry name" value="S_TKc"/>
    <property type="match status" value="1"/>
</dbReference>
<dbReference type="Gene3D" id="3.40.50.1820">
    <property type="entry name" value="alpha/beta hydrolase"/>
    <property type="match status" value="1"/>
</dbReference>
<dbReference type="GO" id="GO:0004672">
    <property type="term" value="F:protein kinase activity"/>
    <property type="evidence" value="ECO:0007669"/>
    <property type="project" value="InterPro"/>
</dbReference>
<feature type="compositionally biased region" description="Polar residues" evidence="3">
    <location>
        <begin position="899"/>
        <end position="923"/>
    </location>
</feature>
<dbReference type="InterPro" id="IPR002018">
    <property type="entry name" value="CarbesteraseB"/>
</dbReference>
<gene>
    <name evidence="6" type="ORF">GRF29_77g1110329</name>
</gene>
<evidence type="ECO:0000259" key="5">
    <source>
        <dbReference type="PROSITE" id="PS50011"/>
    </source>
</evidence>
<feature type="compositionally biased region" description="Polar residues" evidence="3">
    <location>
        <begin position="932"/>
        <end position="945"/>
    </location>
</feature>
<dbReference type="PROSITE" id="PS00122">
    <property type="entry name" value="CARBOXYLESTERASE_B_1"/>
    <property type="match status" value="1"/>
</dbReference>
<dbReference type="InterPro" id="IPR000261">
    <property type="entry name" value="EH_dom"/>
</dbReference>
<accession>A0AAN6LWJ7</accession>
<dbReference type="Proteomes" id="UP001280581">
    <property type="component" value="Unassembled WGS sequence"/>
</dbReference>
<dbReference type="Pfam" id="PF00069">
    <property type="entry name" value="Pkinase"/>
    <property type="match status" value="1"/>
</dbReference>
<feature type="region of interest" description="Disordered" evidence="3">
    <location>
        <begin position="899"/>
        <end position="964"/>
    </location>
</feature>
<dbReference type="InterPro" id="IPR019819">
    <property type="entry name" value="Carboxylesterase_B_CS"/>
</dbReference>
<feature type="region of interest" description="Disordered" evidence="3">
    <location>
        <begin position="584"/>
        <end position="607"/>
    </location>
</feature>
<dbReference type="InterPro" id="IPR029058">
    <property type="entry name" value="AB_hydrolase_fold"/>
</dbReference>
<protein>
    <recommendedName>
        <fullName evidence="5">Protein kinase domain-containing protein</fullName>
    </recommendedName>
</protein>
<sequence>MLNLFVGLLSLTTVTPSTSTRKAPTVQVRNGTLEGFHSSTHGQDFFLGVPYAQPPVGNLRFRQAQSLNTSWDGVREAKEFQNFCVGYGLDQTFYESSEDCLYLNVVRPEGVSHKQLPVGFWIHGGGFQNGGGADQRYNLSFIVNQSVAIGKPLIAVSLNYRLGMWGFTSSKELANDGSLNIGLRDQRLALHWIQENIHSFGGNPRKVTIWGESAGAASVGFHLTAYGGRNDRIYRAAIMQSGGPILYGSQGSANKTQAAFDHIASQVGCHSSADRLQCLRGVSFNELNATMNGTLSSTAGFGVVTDGDFVQDYGSVQLNRGNFVKVPIIIGANSDEGASFGPYGIDTTTQFENSLSNLPDSYRKAVLKAYPDDLSNNVIQSLGRHRPGPPFGNQFRRVATYVGDQMFIAPARQTAHTWASHGLSVYKYRFNADQKVFVPELRVSHFKEIPFIFRNVEGVGFRSDIKPFTGMGQTYMDLATFMSSTWASFIHDLDPNEWIGRHKDIPAWSEYDVRNPQEYVFDANVTSHIERDDYRRIMAKLFRSVENVMKGYSLAEIKVRKVRVAAKDIYGLLIDEERLQAEREDASRQGVSFSNAKSRAASEETPKVSAAAETLRAHSRFQRVTDPILEQDHQPQGYLEIPRIEIEEQHLYAPSRMYENLLTSSNHVTREPSPSPFSDISHGEDDMPKAIAQLQGTHRNVKDHAHVSTHRIPQIHPSMHAQPQEPGSQTRNIWRQNVGVWRESSVGDADAITQDNHSVNSHNSQPREQVMLKGSLPLHSAMPPPTPALPTGTTKQVSFISADDQQEYEDLFLMAMGSLTVRMPWLKVAETLRSEFTVSINVIHQIRELCETSVSGYLHFVEFALAMYYAVRSRIWKSLPAHLPPRLKDEVDRHLARSLSRSAESGSETLASQAGLESQNWKRTSPPLRGHQVSQNIEAQVNKSGSDLGRSTPPSPSISVSSATLSPTIIETSPVDSSMQQSLATRLNAYFPEVEDRKGAYTDADIHEIAMLLKYSNPRWSKVPRTYVVLRTIGSLDSLDHCIDVGFSDYWFPVTGRNLPESLRPNVRAAFVDAQSLVMTKSLDLEKGDRGQHCYFRKGETLPLEMKGILGSGGYGQVDKVLSLISFKQYARKRVLRSAAFRGRKKEEVKQFVSEIEILKRLKHRHIVEFIGSYTDAKYIGLLMLPVADMDLATYMKNSSTADSSQSQSQSQSELRTFFGCLATGLKFLHEHNVRHKDIKPGNILVSNGSVLFTDFGLSLDFTDATGSTTMSMVNGMTPGTVPRRVVFLEMVVTLKGQPIRYIDDFFKQQGSALVYVRLNIDLIPELLAHIGSSRQTSANKALEWIREMLLEEQKARHTASTLVTWITTPIREGESTGFCGICCVLTEEEDFSDYSNE</sequence>
<dbReference type="InterPro" id="IPR008271">
    <property type="entry name" value="Ser/Thr_kinase_AS"/>
</dbReference>
<evidence type="ECO:0000313" key="7">
    <source>
        <dbReference type="Proteomes" id="UP001280581"/>
    </source>
</evidence>
<dbReference type="InterPro" id="IPR050654">
    <property type="entry name" value="AChE-related_enzymes"/>
</dbReference>
<dbReference type="CDD" id="cd00180">
    <property type="entry name" value="PKc"/>
    <property type="match status" value="1"/>
</dbReference>
<dbReference type="PROSITE" id="PS00108">
    <property type="entry name" value="PROTEIN_KINASE_ST"/>
    <property type="match status" value="1"/>
</dbReference>
<feature type="chain" id="PRO_5043050735" description="Protein kinase domain-containing protein" evidence="4">
    <location>
        <begin position="20"/>
        <end position="1398"/>
    </location>
</feature>
<dbReference type="InterPro" id="IPR019826">
    <property type="entry name" value="Carboxylesterase_B_AS"/>
</dbReference>
<name>A0AAN6LWJ7_9PLEO</name>
<dbReference type="PROSITE" id="PS00941">
    <property type="entry name" value="CARBOXYLESTERASE_B_2"/>
    <property type="match status" value="1"/>
</dbReference>
<keyword evidence="4" id="KW-0732">Signal</keyword>
<evidence type="ECO:0000256" key="3">
    <source>
        <dbReference type="SAM" id="MobiDB-lite"/>
    </source>
</evidence>
<dbReference type="SMART" id="SM00027">
    <property type="entry name" value="EH"/>
    <property type="match status" value="1"/>
</dbReference>
<evidence type="ECO:0000256" key="4">
    <source>
        <dbReference type="SAM" id="SignalP"/>
    </source>
</evidence>
<dbReference type="GO" id="GO:0052689">
    <property type="term" value="F:carboxylic ester hydrolase activity"/>
    <property type="evidence" value="ECO:0007669"/>
    <property type="project" value="TreeGrafter"/>
</dbReference>
<reference evidence="6 7" key="1">
    <citation type="submission" date="2021-02" db="EMBL/GenBank/DDBJ databases">
        <title>Genome assembly of Pseudopithomyces chartarum.</title>
        <authorList>
            <person name="Jauregui R."/>
            <person name="Singh J."/>
            <person name="Voisey C."/>
        </authorList>
    </citation>
    <scope>NUCLEOTIDE SEQUENCE [LARGE SCALE GENOMIC DNA]</scope>
    <source>
        <strain evidence="6 7">AGR01</strain>
    </source>
</reference>
<comment type="similarity">
    <text evidence="1">Belongs to the type-B carboxylesterase/lipase family.</text>
</comment>